<keyword evidence="2" id="KW-1185">Reference proteome</keyword>
<dbReference type="EMBL" id="AVOT02015958">
    <property type="protein sequence ID" value="MBW0500713.1"/>
    <property type="molecule type" value="Genomic_DNA"/>
</dbReference>
<protein>
    <submittedName>
        <fullName evidence="1">Uncharacterized protein</fullName>
    </submittedName>
</protein>
<reference evidence="1" key="1">
    <citation type="submission" date="2021-03" db="EMBL/GenBank/DDBJ databases">
        <title>Draft genome sequence of rust myrtle Austropuccinia psidii MF-1, a brazilian biotype.</title>
        <authorList>
            <person name="Quecine M.C."/>
            <person name="Pachon D.M.R."/>
            <person name="Bonatelli M.L."/>
            <person name="Correr F.H."/>
            <person name="Franceschini L.M."/>
            <person name="Leite T.F."/>
            <person name="Margarido G.R.A."/>
            <person name="Almeida C.A."/>
            <person name="Ferrarezi J.A."/>
            <person name="Labate C.A."/>
        </authorList>
    </citation>
    <scope>NUCLEOTIDE SEQUENCE</scope>
    <source>
        <strain evidence="1">MF-1</strain>
    </source>
</reference>
<sequence length="231" mass="26206">MAPIQHINPLLFITDTLTERNTSAPNLDTPNLTSRDSAIGQHARSHVRESGLYQTMVSDNESLKEYDIGDEDYVVAEDNGLGMDDVTPPKRARSSVKRRRVQSNVYDYFEVSHDVQVKLAPLLTYSLIVFGIIKETQSQWQMDQNQGELSIHLQMLPLQVSNQNVVKVYQIHAEALFWVVSRWQSLVAIRPTSTNTMVDVLGVSTHGLVKHLARLIQTWVQSLQRKNKNPS</sequence>
<organism evidence="1 2">
    <name type="scientific">Austropuccinia psidii MF-1</name>
    <dbReference type="NCBI Taxonomy" id="1389203"/>
    <lineage>
        <taxon>Eukaryota</taxon>
        <taxon>Fungi</taxon>
        <taxon>Dikarya</taxon>
        <taxon>Basidiomycota</taxon>
        <taxon>Pucciniomycotina</taxon>
        <taxon>Pucciniomycetes</taxon>
        <taxon>Pucciniales</taxon>
        <taxon>Sphaerophragmiaceae</taxon>
        <taxon>Austropuccinia</taxon>
    </lineage>
</organism>
<name>A0A9Q3DH68_9BASI</name>
<gene>
    <name evidence="1" type="ORF">O181_040428</name>
</gene>
<proteinExistence type="predicted"/>
<evidence type="ECO:0000313" key="2">
    <source>
        <dbReference type="Proteomes" id="UP000765509"/>
    </source>
</evidence>
<comment type="caution">
    <text evidence="1">The sequence shown here is derived from an EMBL/GenBank/DDBJ whole genome shotgun (WGS) entry which is preliminary data.</text>
</comment>
<accession>A0A9Q3DH68</accession>
<dbReference type="Proteomes" id="UP000765509">
    <property type="component" value="Unassembled WGS sequence"/>
</dbReference>
<dbReference type="AlphaFoldDB" id="A0A9Q3DH68"/>
<evidence type="ECO:0000313" key="1">
    <source>
        <dbReference type="EMBL" id="MBW0500713.1"/>
    </source>
</evidence>